<evidence type="ECO:0000256" key="1">
    <source>
        <dbReference type="ARBA" id="ARBA00004370"/>
    </source>
</evidence>
<gene>
    <name evidence="7" type="ORF">MGAL_10B009089</name>
</gene>
<feature type="transmembrane region" description="Helical" evidence="5">
    <location>
        <begin position="45"/>
        <end position="65"/>
    </location>
</feature>
<dbReference type="Pfam" id="PF00001">
    <property type="entry name" value="7tm_1"/>
    <property type="match status" value="1"/>
</dbReference>
<dbReference type="OrthoDB" id="10350290at2759"/>
<accession>A0A8B6HT13</accession>
<name>A0A8B6HT13_MYTGA</name>
<keyword evidence="2 5" id="KW-0812">Transmembrane</keyword>
<feature type="transmembrane region" description="Helical" evidence="5">
    <location>
        <begin position="257"/>
        <end position="278"/>
    </location>
</feature>
<feature type="transmembrane region" description="Helical" evidence="5">
    <location>
        <begin position="219"/>
        <end position="245"/>
    </location>
</feature>
<evidence type="ECO:0000256" key="2">
    <source>
        <dbReference type="ARBA" id="ARBA00022692"/>
    </source>
</evidence>
<comment type="caution">
    <text evidence="7">The sequence shown here is derived from an EMBL/GenBank/DDBJ whole genome shotgun (WGS) entry which is preliminary data.</text>
</comment>
<dbReference type="InterPro" id="IPR000276">
    <property type="entry name" value="GPCR_Rhodpsn"/>
</dbReference>
<comment type="subcellular location">
    <subcellularLocation>
        <location evidence="1">Membrane</location>
    </subcellularLocation>
</comment>
<dbReference type="InterPro" id="IPR017452">
    <property type="entry name" value="GPCR_Rhodpsn_7TM"/>
</dbReference>
<dbReference type="EMBL" id="UYJE01010522">
    <property type="protein sequence ID" value="VDI83996.1"/>
    <property type="molecule type" value="Genomic_DNA"/>
</dbReference>
<keyword evidence="3 5" id="KW-1133">Transmembrane helix</keyword>
<dbReference type="PANTHER" id="PTHR46641">
    <property type="entry name" value="FMRFAMIDE RECEPTOR-RELATED"/>
    <property type="match status" value="1"/>
</dbReference>
<dbReference type="Proteomes" id="UP000596742">
    <property type="component" value="Unassembled WGS sequence"/>
</dbReference>
<feature type="domain" description="G-protein coupled receptors family 1 profile" evidence="6">
    <location>
        <begin position="4"/>
        <end position="276"/>
    </location>
</feature>
<feature type="transmembrane region" description="Helical" evidence="5">
    <location>
        <begin position="117"/>
        <end position="137"/>
    </location>
</feature>
<sequence length="335" mass="37920">MTITKIILLVAVLVSNTIVAITWLSPTNRTATTVLLSMIAFYDTLTMLFSTLWSIVGYFFVVLSYSNDCYLAFVTFNFARVFHVLSSYTTTFLAVQRCVICVFPFAGPRYCRMKSTLLCGLVSIIAVVLVICPRIFISGLGELKVLTNQTSYLCDTDFILSDDAFLEYLNVDNILRFLTIFAPQAIIIICMIICAVTVNRKKIGAGRSSEQKNKVRTTTMLILIMLSYVLGELPSSILFFFISFYPKVQIWLKTGDGIKFCNMSLTLSYLLNIWVYIIMSKQFRESLRGMICREKKQPKKAHVDRVKTPPAAMENLDSQKTADKRTKITTISNKV</sequence>
<organism evidence="7 8">
    <name type="scientific">Mytilus galloprovincialis</name>
    <name type="common">Mediterranean mussel</name>
    <dbReference type="NCBI Taxonomy" id="29158"/>
    <lineage>
        <taxon>Eukaryota</taxon>
        <taxon>Metazoa</taxon>
        <taxon>Spiralia</taxon>
        <taxon>Lophotrochozoa</taxon>
        <taxon>Mollusca</taxon>
        <taxon>Bivalvia</taxon>
        <taxon>Autobranchia</taxon>
        <taxon>Pteriomorphia</taxon>
        <taxon>Mytilida</taxon>
        <taxon>Mytiloidea</taxon>
        <taxon>Mytilidae</taxon>
        <taxon>Mytilinae</taxon>
        <taxon>Mytilus</taxon>
    </lineage>
</organism>
<proteinExistence type="predicted"/>
<dbReference type="InterPro" id="IPR052954">
    <property type="entry name" value="GPCR-Ligand_Int"/>
</dbReference>
<protein>
    <recommendedName>
        <fullName evidence="6">G-protein coupled receptors family 1 profile domain-containing protein</fullName>
    </recommendedName>
</protein>
<evidence type="ECO:0000259" key="6">
    <source>
        <dbReference type="PROSITE" id="PS50262"/>
    </source>
</evidence>
<reference evidence="7" key="1">
    <citation type="submission" date="2018-11" db="EMBL/GenBank/DDBJ databases">
        <authorList>
            <person name="Alioto T."/>
            <person name="Alioto T."/>
        </authorList>
    </citation>
    <scope>NUCLEOTIDE SEQUENCE</scope>
</reference>
<evidence type="ECO:0000256" key="5">
    <source>
        <dbReference type="SAM" id="Phobius"/>
    </source>
</evidence>
<dbReference type="Gene3D" id="1.20.1070.10">
    <property type="entry name" value="Rhodopsin 7-helix transmembrane proteins"/>
    <property type="match status" value="1"/>
</dbReference>
<keyword evidence="8" id="KW-1185">Reference proteome</keyword>
<dbReference type="GO" id="GO:0004930">
    <property type="term" value="F:G protein-coupled receptor activity"/>
    <property type="evidence" value="ECO:0007669"/>
    <property type="project" value="InterPro"/>
</dbReference>
<evidence type="ECO:0000313" key="7">
    <source>
        <dbReference type="EMBL" id="VDI83996.1"/>
    </source>
</evidence>
<evidence type="ECO:0000256" key="3">
    <source>
        <dbReference type="ARBA" id="ARBA00022989"/>
    </source>
</evidence>
<dbReference type="GO" id="GO:0016020">
    <property type="term" value="C:membrane"/>
    <property type="evidence" value="ECO:0007669"/>
    <property type="project" value="UniProtKB-SubCell"/>
</dbReference>
<feature type="transmembrane region" description="Helical" evidence="5">
    <location>
        <begin position="6"/>
        <end position="24"/>
    </location>
</feature>
<keyword evidence="4 5" id="KW-0472">Membrane</keyword>
<evidence type="ECO:0000313" key="8">
    <source>
        <dbReference type="Proteomes" id="UP000596742"/>
    </source>
</evidence>
<evidence type="ECO:0000256" key="4">
    <source>
        <dbReference type="ARBA" id="ARBA00023136"/>
    </source>
</evidence>
<dbReference type="PROSITE" id="PS50262">
    <property type="entry name" value="G_PROTEIN_RECEP_F1_2"/>
    <property type="match status" value="1"/>
</dbReference>
<dbReference type="AlphaFoldDB" id="A0A8B6HT13"/>
<dbReference type="SUPFAM" id="SSF81321">
    <property type="entry name" value="Family A G protein-coupled receptor-like"/>
    <property type="match status" value="1"/>
</dbReference>
<feature type="transmembrane region" description="Helical" evidence="5">
    <location>
        <begin position="174"/>
        <end position="198"/>
    </location>
</feature>